<evidence type="ECO:0000313" key="5">
    <source>
        <dbReference type="Proteomes" id="UP000092741"/>
    </source>
</evidence>
<dbReference type="Proteomes" id="UP000092741">
    <property type="component" value="Chromosome 2"/>
</dbReference>
<evidence type="ECO:0000313" key="4">
    <source>
        <dbReference type="EMBL" id="ANQ14824.1"/>
    </source>
</evidence>
<protein>
    <submittedName>
        <fullName evidence="4">Calcium-binding protein</fullName>
    </submittedName>
</protein>
<dbReference type="EMBL" id="CP016346">
    <property type="protein sequence ID" value="ANQ14824.1"/>
    <property type="molecule type" value="Genomic_DNA"/>
</dbReference>
<dbReference type="InterPro" id="IPR011049">
    <property type="entry name" value="Serralysin-like_metalloprot_C"/>
</dbReference>
<dbReference type="InterPro" id="IPR018511">
    <property type="entry name" value="Hemolysin-typ_Ca-bd_CS"/>
</dbReference>
<dbReference type="GeneID" id="70914162"/>
<sequence length="190" mass="19452">MTIYNGTPGADELSDFDGTYDVFIGYGGDDFIVGGGGSDFIIGGAGNDRLIGGAGNDVLKAGTGDDYLGGGFGDDILLGLQGNNTLNGSIGNDILVAGSGDNFMVGGEGSDLFLFTDKFDGHGEAKIADFTIGEDMIRINSSTVTDFADLTFSYDAAGNAVFTDGADLTVKLIGVTETDITTYGADLFII</sequence>
<dbReference type="PROSITE" id="PS00330">
    <property type="entry name" value="HEMOLYSIN_CALCIUM"/>
    <property type="match status" value="2"/>
</dbReference>
<dbReference type="Gene3D" id="2.150.10.10">
    <property type="entry name" value="Serralysin-like metalloprotease, C-terminal"/>
    <property type="match status" value="2"/>
</dbReference>
<dbReference type="RefSeq" id="WP_020335454.1">
    <property type="nucleotide sequence ID" value="NZ_ATFJ01000036.1"/>
</dbReference>
<accession>A0AAN1CXP3</accession>
<dbReference type="InterPro" id="IPR050557">
    <property type="entry name" value="RTX_toxin/Mannuronan_C5-epim"/>
</dbReference>
<keyword evidence="5" id="KW-1185">Reference proteome</keyword>
<dbReference type="InterPro" id="IPR001343">
    <property type="entry name" value="Hemolysn_Ca-bd"/>
</dbReference>
<dbReference type="GO" id="GO:0005576">
    <property type="term" value="C:extracellular region"/>
    <property type="evidence" value="ECO:0007669"/>
    <property type="project" value="UniProtKB-SubCell"/>
</dbReference>
<dbReference type="PANTHER" id="PTHR38340">
    <property type="entry name" value="S-LAYER PROTEIN"/>
    <property type="match status" value="1"/>
</dbReference>
<keyword evidence="2" id="KW-0964">Secreted</keyword>
<proteinExistence type="predicted"/>
<keyword evidence="3" id="KW-0106">Calcium</keyword>
<evidence type="ECO:0000256" key="3">
    <source>
        <dbReference type="ARBA" id="ARBA00022837"/>
    </source>
</evidence>
<evidence type="ECO:0000256" key="2">
    <source>
        <dbReference type="ARBA" id="ARBA00022525"/>
    </source>
</evidence>
<name>A0AAN1CXP3_VIBNA</name>
<evidence type="ECO:0000256" key="1">
    <source>
        <dbReference type="ARBA" id="ARBA00004613"/>
    </source>
</evidence>
<dbReference type="KEGG" id="vna:PN96_15145"/>
<dbReference type="Pfam" id="PF00353">
    <property type="entry name" value="HemolysinCabind"/>
    <property type="match status" value="2"/>
</dbReference>
<organism evidence="4 5">
    <name type="scientific">Vibrio natriegens NBRC 15636 = ATCC 14048 = DSM 759</name>
    <dbReference type="NCBI Taxonomy" id="1219067"/>
    <lineage>
        <taxon>Bacteria</taxon>
        <taxon>Pseudomonadati</taxon>
        <taxon>Pseudomonadota</taxon>
        <taxon>Gammaproteobacteria</taxon>
        <taxon>Vibrionales</taxon>
        <taxon>Vibrionaceae</taxon>
        <taxon>Vibrio</taxon>
    </lineage>
</organism>
<dbReference type="PANTHER" id="PTHR38340:SF1">
    <property type="entry name" value="S-LAYER PROTEIN"/>
    <property type="match status" value="1"/>
</dbReference>
<gene>
    <name evidence="4" type="ORF">BA890_18995</name>
</gene>
<dbReference type="SUPFAM" id="SSF51120">
    <property type="entry name" value="beta-Roll"/>
    <property type="match status" value="2"/>
</dbReference>
<comment type="subcellular location">
    <subcellularLocation>
        <location evidence="1">Secreted</location>
    </subcellularLocation>
</comment>
<dbReference type="AlphaFoldDB" id="A0AAN1CXP3"/>
<dbReference type="GO" id="GO:0005509">
    <property type="term" value="F:calcium ion binding"/>
    <property type="evidence" value="ECO:0007669"/>
    <property type="project" value="InterPro"/>
</dbReference>
<reference evidence="4 5" key="1">
    <citation type="submission" date="2016-07" db="EMBL/GenBank/DDBJ databases">
        <title>Developing Vibrio natriegens as a novel, fast-growing host for biotechnology.</title>
        <authorList>
            <person name="Weinstock M.T."/>
            <person name="Hesek E.D."/>
            <person name="Wilson C.M."/>
            <person name="Gibson D.G."/>
        </authorList>
    </citation>
    <scope>NUCLEOTIDE SEQUENCE [LARGE SCALE GENOMIC DNA]</scope>
    <source>
        <strain evidence="4 5">ATCC 14048</strain>
    </source>
</reference>
<dbReference type="PRINTS" id="PR00313">
    <property type="entry name" value="CABNDNGRPT"/>
</dbReference>